<sequence length="279" mass="29154">MQLELKQRVVSAVILGIAVLLLAWFGGLPFRIFCAILAALIYYEWTTMVQAERRSRPAFLVGWASMGAIMWFIVGNAFAYSTGAILIGAGAVALAARTSGRGPWMGLGVLYAGFSGLALAALRDDTTLGLIGMAFVFAVVWATDILAYFCGRALGGRKLAPKISPGKTWSGAIFGMFGGIAAGTAVALLTLDRGGIWIPILCAVLSVASQVGDLFESWMKRRYAVKDSGRLIPGHGGVMDRVDGLVFAAFAAFLIALVIAGGIPSSSSGSPIAWALLGG</sequence>
<keyword evidence="11 18" id="KW-0812">Transmembrane</keyword>
<proteinExistence type="inferred from homology"/>
<feature type="transmembrane region" description="Helical" evidence="19">
    <location>
        <begin position="12"/>
        <end position="45"/>
    </location>
</feature>
<evidence type="ECO:0000256" key="3">
    <source>
        <dbReference type="ARBA" id="ARBA00005119"/>
    </source>
</evidence>
<evidence type="ECO:0000256" key="5">
    <source>
        <dbReference type="ARBA" id="ARBA00010185"/>
    </source>
</evidence>
<dbReference type="UniPathway" id="UPA00557">
    <property type="reaction ID" value="UER00614"/>
</dbReference>
<feature type="transmembrane region" description="Helical" evidence="19">
    <location>
        <begin position="171"/>
        <end position="190"/>
    </location>
</feature>
<dbReference type="PANTHER" id="PTHR46382">
    <property type="entry name" value="PHOSPHATIDATE CYTIDYLYLTRANSFERASE"/>
    <property type="match status" value="1"/>
</dbReference>
<comment type="subcellular location">
    <subcellularLocation>
        <location evidence="2">Cell membrane</location>
        <topology evidence="2">Multi-pass membrane protein</topology>
    </subcellularLocation>
</comment>
<dbReference type="GO" id="GO:0016024">
    <property type="term" value="P:CDP-diacylglycerol biosynthetic process"/>
    <property type="evidence" value="ECO:0007669"/>
    <property type="project" value="UniProtKB-UniPathway"/>
</dbReference>
<keyword evidence="10 18" id="KW-0808">Transferase</keyword>
<evidence type="ECO:0000313" key="20">
    <source>
        <dbReference type="EMBL" id="AZN72098.1"/>
    </source>
</evidence>
<evidence type="ECO:0000256" key="16">
    <source>
        <dbReference type="ARBA" id="ARBA00023209"/>
    </source>
</evidence>
<dbReference type="PANTHER" id="PTHR46382:SF1">
    <property type="entry name" value="PHOSPHATIDATE CYTIDYLYLTRANSFERASE"/>
    <property type="match status" value="1"/>
</dbReference>
<keyword evidence="15 19" id="KW-0472">Membrane</keyword>
<keyword evidence="8" id="KW-1003">Cell membrane</keyword>
<dbReference type="KEGG" id="abaw:D5400_13180"/>
<keyword evidence="12 18" id="KW-0548">Nucleotidyltransferase</keyword>
<dbReference type="EC" id="2.7.7.41" evidence="6 18"/>
<reference evidence="20 21" key="1">
    <citation type="submission" date="2018-09" db="EMBL/GenBank/DDBJ databases">
        <title>Marinorhizobium profundi gen. nov., sp. nov., isolated from a deep-sea sediment sample from the New Britain Trench and proposal of Marinorhizobiaceae fam. nov. in the order Rhizobiales of the class Alphaproteobacteria.</title>
        <authorList>
            <person name="Cao J."/>
        </authorList>
    </citation>
    <scope>NUCLEOTIDE SEQUENCE [LARGE SCALE GENOMIC DNA]</scope>
    <source>
        <strain evidence="20 21">WS11</strain>
    </source>
</reference>
<keyword evidence="21" id="KW-1185">Reference proteome</keyword>
<dbReference type="PROSITE" id="PS01315">
    <property type="entry name" value="CDS"/>
    <property type="match status" value="1"/>
</dbReference>
<keyword evidence="17" id="KW-1208">Phospholipid metabolism</keyword>
<feature type="transmembrane region" description="Helical" evidence="19">
    <location>
        <begin position="196"/>
        <end position="215"/>
    </location>
</feature>
<comment type="similarity">
    <text evidence="5 18">Belongs to the CDS family.</text>
</comment>
<dbReference type="OrthoDB" id="9799199at2"/>
<name>A0A3S9B550_9HYPH</name>
<evidence type="ECO:0000313" key="21">
    <source>
        <dbReference type="Proteomes" id="UP000268192"/>
    </source>
</evidence>
<dbReference type="RefSeq" id="WP_126013248.1">
    <property type="nucleotide sequence ID" value="NZ_CP032509.1"/>
</dbReference>
<dbReference type="EMBL" id="CP032509">
    <property type="protein sequence ID" value="AZN72098.1"/>
    <property type="molecule type" value="Genomic_DNA"/>
</dbReference>
<dbReference type="Pfam" id="PF01148">
    <property type="entry name" value="CTP_transf_1"/>
    <property type="match status" value="1"/>
</dbReference>
<feature type="transmembrane region" description="Helical" evidence="19">
    <location>
        <begin position="128"/>
        <end position="150"/>
    </location>
</feature>
<evidence type="ECO:0000256" key="4">
    <source>
        <dbReference type="ARBA" id="ARBA00005189"/>
    </source>
</evidence>
<protein>
    <recommendedName>
        <fullName evidence="7 18">Phosphatidate cytidylyltransferase</fullName>
        <ecNumber evidence="6 18">2.7.7.41</ecNumber>
    </recommendedName>
</protein>
<dbReference type="GO" id="GO:0004605">
    <property type="term" value="F:phosphatidate cytidylyltransferase activity"/>
    <property type="evidence" value="ECO:0007669"/>
    <property type="project" value="UniProtKB-EC"/>
</dbReference>
<evidence type="ECO:0000256" key="17">
    <source>
        <dbReference type="ARBA" id="ARBA00023264"/>
    </source>
</evidence>
<evidence type="ECO:0000256" key="6">
    <source>
        <dbReference type="ARBA" id="ARBA00012487"/>
    </source>
</evidence>
<evidence type="ECO:0000256" key="10">
    <source>
        <dbReference type="ARBA" id="ARBA00022679"/>
    </source>
</evidence>
<evidence type="ECO:0000256" key="9">
    <source>
        <dbReference type="ARBA" id="ARBA00022516"/>
    </source>
</evidence>
<comment type="catalytic activity">
    <reaction evidence="1 18">
        <text>a 1,2-diacyl-sn-glycero-3-phosphate + CTP + H(+) = a CDP-1,2-diacyl-sn-glycerol + diphosphate</text>
        <dbReference type="Rhea" id="RHEA:16229"/>
        <dbReference type="ChEBI" id="CHEBI:15378"/>
        <dbReference type="ChEBI" id="CHEBI:33019"/>
        <dbReference type="ChEBI" id="CHEBI:37563"/>
        <dbReference type="ChEBI" id="CHEBI:58332"/>
        <dbReference type="ChEBI" id="CHEBI:58608"/>
        <dbReference type="EC" id="2.7.7.41"/>
    </reaction>
</comment>
<dbReference type="Proteomes" id="UP000268192">
    <property type="component" value="Chromosome"/>
</dbReference>
<evidence type="ECO:0000256" key="8">
    <source>
        <dbReference type="ARBA" id="ARBA00022475"/>
    </source>
</evidence>
<dbReference type="AlphaFoldDB" id="A0A3S9B550"/>
<comment type="pathway">
    <text evidence="4">Lipid metabolism.</text>
</comment>
<feature type="transmembrane region" description="Helical" evidence="19">
    <location>
        <begin position="104"/>
        <end position="122"/>
    </location>
</feature>
<evidence type="ECO:0000256" key="11">
    <source>
        <dbReference type="ARBA" id="ARBA00022692"/>
    </source>
</evidence>
<comment type="pathway">
    <text evidence="3 18">Phospholipid metabolism; CDP-diacylglycerol biosynthesis; CDP-diacylglycerol from sn-glycerol 3-phosphate: step 3/3.</text>
</comment>
<dbReference type="GO" id="GO:0005886">
    <property type="term" value="C:plasma membrane"/>
    <property type="evidence" value="ECO:0007669"/>
    <property type="project" value="UniProtKB-SubCell"/>
</dbReference>
<organism evidence="20 21">
    <name type="scientific">Georhizobium profundi</name>
    <dbReference type="NCBI Taxonomy" id="2341112"/>
    <lineage>
        <taxon>Bacteria</taxon>
        <taxon>Pseudomonadati</taxon>
        <taxon>Pseudomonadota</taxon>
        <taxon>Alphaproteobacteria</taxon>
        <taxon>Hyphomicrobiales</taxon>
        <taxon>Rhizobiaceae</taxon>
        <taxon>Georhizobium</taxon>
    </lineage>
</organism>
<gene>
    <name evidence="20" type="ORF">D5400_13180</name>
</gene>
<evidence type="ECO:0000256" key="18">
    <source>
        <dbReference type="RuleBase" id="RU003938"/>
    </source>
</evidence>
<accession>A0A3S9B550</accession>
<evidence type="ECO:0000256" key="13">
    <source>
        <dbReference type="ARBA" id="ARBA00022989"/>
    </source>
</evidence>
<evidence type="ECO:0000256" key="12">
    <source>
        <dbReference type="ARBA" id="ARBA00022695"/>
    </source>
</evidence>
<keyword evidence="14" id="KW-0443">Lipid metabolism</keyword>
<evidence type="ECO:0000256" key="15">
    <source>
        <dbReference type="ARBA" id="ARBA00023136"/>
    </source>
</evidence>
<keyword evidence="13 19" id="KW-1133">Transmembrane helix</keyword>
<keyword evidence="16" id="KW-0594">Phospholipid biosynthesis</keyword>
<evidence type="ECO:0000256" key="2">
    <source>
        <dbReference type="ARBA" id="ARBA00004651"/>
    </source>
</evidence>
<evidence type="ECO:0000256" key="19">
    <source>
        <dbReference type="SAM" id="Phobius"/>
    </source>
</evidence>
<feature type="transmembrane region" description="Helical" evidence="19">
    <location>
        <begin position="245"/>
        <end position="263"/>
    </location>
</feature>
<evidence type="ECO:0000256" key="7">
    <source>
        <dbReference type="ARBA" id="ARBA00019373"/>
    </source>
</evidence>
<keyword evidence="9" id="KW-0444">Lipid biosynthesis</keyword>
<dbReference type="InterPro" id="IPR000374">
    <property type="entry name" value="PC_trans"/>
</dbReference>
<evidence type="ECO:0000256" key="14">
    <source>
        <dbReference type="ARBA" id="ARBA00023098"/>
    </source>
</evidence>
<feature type="transmembrane region" description="Helical" evidence="19">
    <location>
        <begin position="57"/>
        <end position="74"/>
    </location>
</feature>
<evidence type="ECO:0000256" key="1">
    <source>
        <dbReference type="ARBA" id="ARBA00001698"/>
    </source>
</evidence>